<dbReference type="Gene3D" id="3.40.47.10">
    <property type="match status" value="1"/>
</dbReference>
<evidence type="ECO:0000259" key="1">
    <source>
        <dbReference type="Pfam" id="PF00108"/>
    </source>
</evidence>
<evidence type="ECO:0000313" key="3">
    <source>
        <dbReference type="EMBL" id="QCI63781.1"/>
    </source>
</evidence>
<dbReference type="InterPro" id="IPR020616">
    <property type="entry name" value="Thiolase_N"/>
</dbReference>
<sequence length="378" mass="39230">MAYLTGIGITAYGKHPGLQPLDLMEQAVLAALADSGLQRDALDGLITGYATTHPHLMMGTVVCERLGLKPRHAHQAQCGGATGAMALVLARHLIAAGACRHVLVVGGENRLTGQSRDDAVKTLATVGHPEHEVPLGASIPAYYALLAARYLHETGANEAELAELAVLMRRHALGHPLAQLRKAITVEDVMASKPVSTPLKLLDCCPITDGGAAVIVSAEPLAKAAIKLTGWGEAHTHQHVSEIPDDLGLGARIAGAAAFETAGRKPADVGLLGIYDSFTPTLAIFLEALGFAPPGGAGRAAREGRFGRDGALPLNLHGGLLSFGHPGVAGFMAHVVEVVGQMRGEAGNRQVRDAPLAYCHADGGTLSSHVGFVLERLS</sequence>
<dbReference type="InterPro" id="IPR002155">
    <property type="entry name" value="Thiolase"/>
</dbReference>
<proteinExistence type="predicted"/>
<dbReference type="InterPro" id="IPR055140">
    <property type="entry name" value="Thiolase_C_2"/>
</dbReference>
<dbReference type="Pfam" id="PF22691">
    <property type="entry name" value="Thiolase_C_1"/>
    <property type="match status" value="1"/>
</dbReference>
<dbReference type="Pfam" id="PF00108">
    <property type="entry name" value="Thiolase_N"/>
    <property type="match status" value="1"/>
</dbReference>
<reference evidence="3 4" key="1">
    <citation type="submission" date="2019-04" db="EMBL/GenBank/DDBJ databases">
        <title>Phreatobacter aquaticus sp. nov.</title>
        <authorList>
            <person name="Choi A."/>
        </authorList>
    </citation>
    <scope>NUCLEOTIDE SEQUENCE [LARGE SCALE GENOMIC DNA]</scope>
    <source>
        <strain evidence="3 4">KCTC 52518</strain>
    </source>
</reference>
<dbReference type="KEGG" id="pstg:E8M01_05685"/>
<feature type="domain" description="Thiolase N-terminal" evidence="1">
    <location>
        <begin position="5"/>
        <end position="219"/>
    </location>
</feature>
<gene>
    <name evidence="3" type="ORF">E8M01_05685</name>
</gene>
<keyword evidence="4" id="KW-1185">Reference proteome</keyword>
<dbReference type="EMBL" id="CP039690">
    <property type="protein sequence ID" value="QCI63781.1"/>
    <property type="molecule type" value="Genomic_DNA"/>
</dbReference>
<organism evidence="3 4">
    <name type="scientific">Phreatobacter stygius</name>
    <dbReference type="NCBI Taxonomy" id="1940610"/>
    <lineage>
        <taxon>Bacteria</taxon>
        <taxon>Pseudomonadati</taxon>
        <taxon>Pseudomonadota</taxon>
        <taxon>Alphaproteobacteria</taxon>
        <taxon>Hyphomicrobiales</taxon>
        <taxon>Phreatobacteraceae</taxon>
        <taxon>Phreatobacter</taxon>
    </lineage>
</organism>
<dbReference type="AlphaFoldDB" id="A0A4D7AVI9"/>
<dbReference type="Proteomes" id="UP000298781">
    <property type="component" value="Chromosome"/>
</dbReference>
<dbReference type="PANTHER" id="PTHR42870:SF1">
    <property type="entry name" value="NON-SPECIFIC LIPID-TRANSFER PROTEIN-LIKE 2"/>
    <property type="match status" value="1"/>
</dbReference>
<accession>A0A4D7AVI9</accession>
<protein>
    <submittedName>
        <fullName evidence="3">Thiolase family protein</fullName>
    </submittedName>
</protein>
<feature type="domain" description="Thiolase C-terminal" evidence="2">
    <location>
        <begin position="232"/>
        <end position="376"/>
    </location>
</feature>
<dbReference type="InterPro" id="IPR016039">
    <property type="entry name" value="Thiolase-like"/>
</dbReference>
<evidence type="ECO:0000313" key="4">
    <source>
        <dbReference type="Proteomes" id="UP000298781"/>
    </source>
</evidence>
<dbReference type="RefSeq" id="WP_136959238.1">
    <property type="nucleotide sequence ID" value="NZ_CP039690.1"/>
</dbReference>
<dbReference type="PANTHER" id="PTHR42870">
    <property type="entry name" value="ACETYL-COA C-ACETYLTRANSFERASE"/>
    <property type="match status" value="1"/>
</dbReference>
<dbReference type="OrthoDB" id="9790314at2"/>
<dbReference type="GO" id="GO:0003988">
    <property type="term" value="F:acetyl-CoA C-acyltransferase activity"/>
    <property type="evidence" value="ECO:0007669"/>
    <property type="project" value="UniProtKB-ARBA"/>
</dbReference>
<dbReference type="PIRSF" id="PIRSF000429">
    <property type="entry name" value="Ac-CoA_Ac_transf"/>
    <property type="match status" value="1"/>
</dbReference>
<dbReference type="SUPFAM" id="SSF53901">
    <property type="entry name" value="Thiolase-like"/>
    <property type="match status" value="2"/>
</dbReference>
<dbReference type="CDD" id="cd00829">
    <property type="entry name" value="SCP-x_thiolase"/>
    <property type="match status" value="1"/>
</dbReference>
<name>A0A4D7AVI9_9HYPH</name>
<evidence type="ECO:0000259" key="2">
    <source>
        <dbReference type="Pfam" id="PF22691"/>
    </source>
</evidence>